<feature type="transmembrane region" description="Helical" evidence="8">
    <location>
        <begin position="162"/>
        <end position="178"/>
    </location>
</feature>
<dbReference type="InterPro" id="IPR051359">
    <property type="entry name" value="CaCA_antiporter"/>
</dbReference>
<keyword evidence="6 8" id="KW-1133">Transmembrane helix</keyword>
<dbReference type="Proteomes" id="UP000694888">
    <property type="component" value="Unplaced"/>
</dbReference>
<feature type="domain" description="Sodium/calcium exchanger membrane region" evidence="9">
    <location>
        <begin position="398"/>
        <end position="547"/>
    </location>
</feature>
<feature type="transmembrane region" description="Helical" evidence="8">
    <location>
        <begin position="190"/>
        <end position="210"/>
    </location>
</feature>
<feature type="transmembrane region" description="Helical" evidence="8">
    <location>
        <begin position="52"/>
        <end position="76"/>
    </location>
</feature>
<evidence type="ECO:0000256" key="6">
    <source>
        <dbReference type="ARBA" id="ARBA00022989"/>
    </source>
</evidence>
<feature type="transmembrane region" description="Helical" evidence="8">
    <location>
        <begin position="503"/>
        <end position="524"/>
    </location>
</feature>
<evidence type="ECO:0000256" key="7">
    <source>
        <dbReference type="ARBA" id="ARBA00023136"/>
    </source>
</evidence>
<feature type="transmembrane region" description="Helical" evidence="8">
    <location>
        <begin position="131"/>
        <end position="155"/>
    </location>
</feature>
<proteinExistence type="predicted"/>
<name>A0ABM1AFP1_APLCA</name>
<comment type="subcellular location">
    <subcellularLocation>
        <location evidence="1">Membrane</location>
        <topology evidence="1">Multi-pass membrane protein</topology>
    </subcellularLocation>
</comment>
<keyword evidence="4" id="KW-0106">Calcium</keyword>
<evidence type="ECO:0000256" key="5">
    <source>
        <dbReference type="ARBA" id="ARBA00022692"/>
    </source>
</evidence>
<evidence type="ECO:0000259" key="9">
    <source>
        <dbReference type="Pfam" id="PF01699"/>
    </source>
</evidence>
<dbReference type="PANTHER" id="PTHR12266">
    <property type="entry name" value="NA+/CA2+ K+ INDEPENDENT EXCHANGER"/>
    <property type="match status" value="1"/>
</dbReference>
<dbReference type="RefSeq" id="XP_012946734.1">
    <property type="nucleotide sequence ID" value="XM_013091280.2"/>
</dbReference>
<evidence type="ECO:0000256" key="8">
    <source>
        <dbReference type="SAM" id="Phobius"/>
    </source>
</evidence>
<gene>
    <name evidence="11" type="primary">LOC101859543</name>
</gene>
<feature type="transmembrane region" description="Helical" evidence="8">
    <location>
        <begin position="366"/>
        <end position="384"/>
    </location>
</feature>
<feature type="transmembrane region" description="Helical" evidence="8">
    <location>
        <begin position="531"/>
        <end position="549"/>
    </location>
</feature>
<keyword evidence="10" id="KW-1185">Reference proteome</keyword>
<evidence type="ECO:0000256" key="2">
    <source>
        <dbReference type="ARBA" id="ARBA00022448"/>
    </source>
</evidence>
<sequence length="559" mass="60883">MGDSDNGPDCSDLHSIPNLTDFCAFVRNTSSCDIDEGFINYTAFLYCTLDNLVIEVACLILFIWWFFLFTGLAVTADDFFCPSLAVISQSLKLSHNVAGVTFLAFGNGAPDIFSAIAAIGNAKAGDAGLAIGALFGAGVFVTAVVAGSIAIICPFTSMERPFLRDVIFYLAATFWAWYVMWDKKITQVEAAGFIGLYVVYVIVVILGRAINQRLKKIRTGSQMGRLLEESLTSSEVERDESQPLMSSINRRVSPSVQIEQDPGESNVESIGDRGLWRAFLDDVNPIDVEGWREKRIFGKVFECFKCPLMLVLNFTVPVVGEHNESEPNDPRNWNRLLNSLQVFTGPVFACFATKLGLNWIGGVFPVYALVMVVCAILAALVFFTSKTDERPPYHTAFAYLGFVVAVVWIYSIANEIVNILQAFGIVFDLSDAILGLTLLAWGNSIGDLVADMSLARQGYPRMGISACFGGPLFNLLIGLGVPFTIACLQKDGVFHLAVTLEEMVLAAGLGTSLIATLLIVPLSGFKMSRPYGIALVCLYVAFLVIAILTETNVIPNSNL</sequence>
<keyword evidence="4" id="KW-0406">Ion transport</keyword>
<evidence type="ECO:0000256" key="4">
    <source>
        <dbReference type="ARBA" id="ARBA00022568"/>
    </source>
</evidence>
<keyword evidence="2" id="KW-0813">Transport</keyword>
<dbReference type="PANTHER" id="PTHR12266:SF0">
    <property type="entry name" value="MITOCHONDRIAL SODIUM_CALCIUM EXCHANGER PROTEIN"/>
    <property type="match status" value="1"/>
</dbReference>
<feature type="transmembrane region" description="Helical" evidence="8">
    <location>
        <begin position="97"/>
        <end position="119"/>
    </location>
</feature>
<keyword evidence="3" id="KW-0050">Antiport</keyword>
<evidence type="ECO:0000313" key="10">
    <source>
        <dbReference type="Proteomes" id="UP000694888"/>
    </source>
</evidence>
<dbReference type="InterPro" id="IPR044880">
    <property type="entry name" value="NCX_ion-bd_dom_sf"/>
</dbReference>
<accession>A0ABM1AFP1</accession>
<dbReference type="GeneID" id="101859543"/>
<feature type="transmembrane region" description="Helical" evidence="8">
    <location>
        <begin position="462"/>
        <end position="483"/>
    </location>
</feature>
<dbReference type="InterPro" id="IPR004837">
    <property type="entry name" value="NaCa_Exmemb"/>
</dbReference>
<protein>
    <submittedName>
        <fullName evidence="11">Mitochondrial sodium/calcium exchanger protein</fullName>
    </submittedName>
</protein>
<evidence type="ECO:0000256" key="1">
    <source>
        <dbReference type="ARBA" id="ARBA00004141"/>
    </source>
</evidence>
<feature type="domain" description="Sodium/calcium exchanger membrane region" evidence="9">
    <location>
        <begin position="62"/>
        <end position="205"/>
    </location>
</feature>
<keyword evidence="5 8" id="KW-0812">Transmembrane</keyword>
<evidence type="ECO:0000256" key="3">
    <source>
        <dbReference type="ARBA" id="ARBA00022449"/>
    </source>
</evidence>
<organism evidence="10 11">
    <name type="scientific">Aplysia californica</name>
    <name type="common">California sea hare</name>
    <dbReference type="NCBI Taxonomy" id="6500"/>
    <lineage>
        <taxon>Eukaryota</taxon>
        <taxon>Metazoa</taxon>
        <taxon>Spiralia</taxon>
        <taxon>Lophotrochozoa</taxon>
        <taxon>Mollusca</taxon>
        <taxon>Gastropoda</taxon>
        <taxon>Heterobranchia</taxon>
        <taxon>Euthyneura</taxon>
        <taxon>Tectipleura</taxon>
        <taxon>Aplysiida</taxon>
        <taxon>Aplysioidea</taxon>
        <taxon>Aplysiidae</taxon>
        <taxon>Aplysia</taxon>
    </lineage>
</organism>
<reference evidence="11" key="1">
    <citation type="submission" date="2025-08" db="UniProtKB">
        <authorList>
            <consortium name="RefSeq"/>
        </authorList>
    </citation>
    <scope>IDENTIFICATION</scope>
</reference>
<dbReference type="Gene3D" id="1.20.1420.30">
    <property type="entry name" value="NCX, central ion-binding region"/>
    <property type="match status" value="2"/>
</dbReference>
<evidence type="ECO:0000313" key="11">
    <source>
        <dbReference type="RefSeq" id="XP_012946734.1"/>
    </source>
</evidence>
<feature type="transmembrane region" description="Helical" evidence="8">
    <location>
        <begin position="396"/>
        <end position="413"/>
    </location>
</feature>
<keyword evidence="7 8" id="KW-0472">Membrane</keyword>
<dbReference type="Pfam" id="PF01699">
    <property type="entry name" value="Na_Ca_ex"/>
    <property type="match status" value="2"/>
</dbReference>
<keyword evidence="4" id="KW-0109">Calcium transport</keyword>